<proteinExistence type="predicted"/>
<reference evidence="1 2" key="1">
    <citation type="submission" date="2019-04" db="EMBL/GenBank/DDBJ databases">
        <title>Flavobacterium sp. GS03.</title>
        <authorList>
            <person name="Kim H."/>
        </authorList>
    </citation>
    <scope>NUCLEOTIDE SEQUENCE [LARGE SCALE GENOMIC DNA]</scope>
    <source>
        <strain evidence="1 2">GS03</strain>
    </source>
</reference>
<evidence type="ECO:0000313" key="2">
    <source>
        <dbReference type="Proteomes" id="UP000296862"/>
    </source>
</evidence>
<dbReference type="KEGG" id="fsn:GS03_00067"/>
<dbReference type="RefSeq" id="WP_136150597.1">
    <property type="nucleotide sequence ID" value="NZ_CP038810.1"/>
</dbReference>
<sequence>MKIFAHLFLTLKQRSVSSFGVIACLFFCILASDLAYAQPTVLGSSVANGSYTTYNLVTRGGGVRYVKVNATSAGTAGRLWEFATGVAGSANYTTNWRPYTASQQLSTNTYIDPATATSSARYNTSSGGATGTLPAVVSGSYYTFIVGGNSTANNFMSVLSTTYNPKDITAASQSPLAASVGVGQSVVVTATISAVLSTNETLYLRYSNDGFANSTIIPFSTSGTSLTATIPGAFNTPSANISYYIFSSNQATAPSVAQADYFTLNLYNASGQNVAGGGTNYTYTVGATTPTYTWNQTGTASWATGTNWTPTRTAGAYDNLVFNNGATTTVTNIPAEQIGALSVSGNTAVNLQAASANTLTIANGAAGFDLSVASGSALNANGASALNLALMTGATGSISGSMTFSTSVNTISPTDANSLTFNNGSKFTQTTGNTGAIFGTTGTANLVVFASGSTFEQNAGSSPFGLGQPASKVTFQTGSLFRITVNQAPGFTGRTYANFEWDANGSQSITGGTATSIDNFTITQGTFNLNMTAAPSIKGNISVANGAVLGFSPASVTAINLNGTGTQTITTTGTGTITVGANGNLTVASGSTVDMGTSFITGAGIFTVVSGATLKTANADGIYSSTATGSIRTTTRNFNTGANYVYNGTANQTTGTGLPATVNSLSINNTGTSPNNVVTLTNACTTGIVVLTAGKFDLNSKTFTVSTGGTITATNGDFTSTAGPVAFAGTAVVSGTVNFPTVTMAGGVNFGSASNIVTSLQLNSGGFVATNAPTYGPASTLIYNVTNYGRSLEWSTTSGAGYPNHVQVGNGTATTLDVNNSANAFRKMAGNLTVSSGSIFNINGITNDNGGNGICVEVVGDIINNGTINFTAATKRLKGTNFTNGVTTGITNLSSAVGGDLEVTGNFTDNNTFNANNRAVFFTGTGTQVVSDSASAPFNIDYIVSNKASGTIQLGVDLLTAGPNGGNAITLTGSSDVLDLNGKTLTLGVAGNSSTISGTGIFRGNSTSKMIINGTGAFGTVRFDQTTPGTSNLLSNFTLNRTSGSIVLGNDLNVSTDLTLTDGTIDLGSSNLTIGTAGTITVSGPSTTKMIIADGSGELRKLTTSNTQANFTFPIGDSTGSANNAQYTPVTTSASASSGATFTNAYIAAKVNDSKILSNNSQTNYLTRFWTVRQSGITAAPFTTTITGTYITGSSFDLNGGSGTDALISSAQLSGSFNQTNNPWIKYSALNAGTLTATGATLADGVDSVFTGITGANPTGTITGGGVSLCPGTANVNLGVTSVTGDSTIVYSWSPSTFLSSTTISNPVVVSPTSTVTYTLTIRDGNGISTTANTTITASTTTTTNGGVNWSDGTPSSTKAAIFDGSNASINTNFQACTLRLTNSAIVTVASNANVTLSGAITVDSGSTFTLHNNANLLQGGTANANTGNIKVERNTSELYRFDYTLWSTPVTGQELYAFSPYTASNRFYTYDTANDYYTAVSFGTFSGQVNGVGGTEANHVPFTTGKGYLIRVRYDWPTYVNPSTGTQWMGTFEGVPNNGNYTVGLSTDLNGYNAVGNPYPSAIDIATFLSNNSGVIDPKLWFWRRRNLSGAPAYITYTNGTFNNGPNNSLSPLDPQPADLIQSGQGFFVKANTAGALQFNNDQRVIGNGTFFKDSNVTDTIDVSRIWLNLSNTEGVIGSMALGYKTGATNGLDEDFDGEFINDSATSFALNSLVDATELSVQHRALPFDTVDVVPLSFKTNATGTYNISINAVDGLFADNMQPIYLKDDLTATYHDLNTGAYSFASEAGTFNDRFEIVYALPLGVDNPSFTPNAVVIYPQNNDLVVNSGNIIMSSIKIFDIQGRLLQDIKDINSSQTKISAGLSNEVLLVQITSDDGIVVTKKVIR</sequence>
<dbReference type="OrthoDB" id="1652165at2"/>
<accession>A0A4V1CBN4</accession>
<dbReference type="Proteomes" id="UP000296862">
    <property type="component" value="Chromosome"/>
</dbReference>
<keyword evidence="2" id="KW-1185">Reference proteome</keyword>
<organism evidence="1 2">
    <name type="scientific">Flavobacterium sangjuense</name>
    <dbReference type="NCBI Taxonomy" id="2518177"/>
    <lineage>
        <taxon>Bacteria</taxon>
        <taxon>Pseudomonadati</taxon>
        <taxon>Bacteroidota</taxon>
        <taxon>Flavobacteriia</taxon>
        <taxon>Flavobacteriales</taxon>
        <taxon>Flavobacteriaceae</taxon>
        <taxon>Flavobacterium</taxon>
    </lineage>
</organism>
<dbReference type="EMBL" id="CP038810">
    <property type="protein sequence ID" value="QBZ96594.1"/>
    <property type="molecule type" value="Genomic_DNA"/>
</dbReference>
<evidence type="ECO:0008006" key="3">
    <source>
        <dbReference type="Google" id="ProtNLM"/>
    </source>
</evidence>
<protein>
    <recommendedName>
        <fullName evidence="3">Secretion system C-terminal sorting domain-containing protein</fullName>
    </recommendedName>
</protein>
<evidence type="ECO:0000313" key="1">
    <source>
        <dbReference type="EMBL" id="QBZ96594.1"/>
    </source>
</evidence>
<name>A0A4V1CBN4_9FLAO</name>
<gene>
    <name evidence="1" type="ORF">GS03_00067</name>
</gene>